<dbReference type="Proteomes" id="UP000242592">
    <property type="component" value="Unassembled WGS sequence"/>
</dbReference>
<keyword evidence="2" id="KW-0378">Hydrolase</keyword>
<dbReference type="RefSeq" id="WP_073073675.1">
    <property type="nucleotide sequence ID" value="NZ_FQXN01000005.1"/>
</dbReference>
<dbReference type="SMART" id="SM00642">
    <property type="entry name" value="Aamy"/>
    <property type="match status" value="1"/>
</dbReference>
<dbReference type="EMBL" id="FQXN01000005">
    <property type="protein sequence ID" value="SHH53248.1"/>
    <property type="molecule type" value="Genomic_DNA"/>
</dbReference>
<dbReference type="CDD" id="cd11335">
    <property type="entry name" value="AmyAc_MTase_N"/>
    <property type="match status" value="1"/>
</dbReference>
<feature type="domain" description="Glycosyl hydrolase family 13 catalytic" evidence="1">
    <location>
        <begin position="110"/>
        <end position="543"/>
    </location>
</feature>
<proteinExistence type="predicted"/>
<keyword evidence="3" id="KW-1185">Reference proteome</keyword>
<keyword evidence="2" id="KW-0326">Glycosidase</keyword>
<protein>
    <submittedName>
        <fullName evidence="2">Glycosidase</fullName>
    </submittedName>
</protein>
<evidence type="ECO:0000313" key="3">
    <source>
        <dbReference type="Proteomes" id="UP000242592"/>
    </source>
</evidence>
<organism evidence="2 3">
    <name type="scientific">Thermosipho atlanticus DSM 15807</name>
    <dbReference type="NCBI Taxonomy" id="1123380"/>
    <lineage>
        <taxon>Bacteria</taxon>
        <taxon>Thermotogati</taxon>
        <taxon>Thermotogota</taxon>
        <taxon>Thermotogae</taxon>
        <taxon>Thermotogales</taxon>
        <taxon>Fervidobacteriaceae</taxon>
        <taxon>Thermosipho</taxon>
    </lineage>
</organism>
<name>A0A1M5TRF3_9BACT</name>
<dbReference type="PANTHER" id="PTHR10357">
    <property type="entry name" value="ALPHA-AMYLASE FAMILY MEMBER"/>
    <property type="match status" value="1"/>
</dbReference>
<dbReference type="STRING" id="1123380.SAMN02745199_1468"/>
<dbReference type="OrthoDB" id="9805159at2"/>
<dbReference type="AlphaFoldDB" id="A0A1M5TRF3"/>
<dbReference type="GO" id="GO:0009313">
    <property type="term" value="P:oligosaccharide catabolic process"/>
    <property type="evidence" value="ECO:0007669"/>
    <property type="project" value="TreeGrafter"/>
</dbReference>
<evidence type="ECO:0000313" key="2">
    <source>
        <dbReference type="EMBL" id="SHH53248.1"/>
    </source>
</evidence>
<evidence type="ECO:0000259" key="1">
    <source>
        <dbReference type="SMART" id="SM00642"/>
    </source>
</evidence>
<dbReference type="InterPro" id="IPR017853">
    <property type="entry name" value="GH"/>
</dbReference>
<dbReference type="GO" id="GO:0004556">
    <property type="term" value="F:alpha-amylase activity"/>
    <property type="evidence" value="ECO:0007669"/>
    <property type="project" value="TreeGrafter"/>
</dbReference>
<dbReference type="Gene3D" id="3.20.20.80">
    <property type="entry name" value="Glycosidases"/>
    <property type="match status" value="1"/>
</dbReference>
<sequence>MLKELESYLKSKITNKRNYAIPKIWVKGYEKIYGDIFDEKNGIYYVDPYLFFSKVISYILEKSGNIDYSKPLSHIKRETNSNWIKQAVIYGSLPRMTSAFNHKGFGTFEEIDILGYKESGTFLKMIALLLYLKSFNINTLYLLPISKTSNLFKKGSIGSPYAVKNPLEIDECYHDPLLESFNVEDEFKALVEAAHILDIRVILDFIPRTASRDSDIIREHPDWFYWIKIEDLATYNPPKIKELPFKIPDEKDLEIIYRNLEVRKHLKKFVDSPNKLNPQKWEKVKSMDGNILVNIIKEFGIVTPPGFSDWVNDTQPTWDDITFLRLYLDNPIASKNYVSETQKPYILFDVIKASKFPGEKPNTELWEYLSNIIPSYQKRFGIDGARIDMGHALPSKLQEMIISKAKDYDPSFVFIAEELEMKNDEKAKNDGYHMILGNTWYSVARREKFYKLVEETSVNMKLPFLSCVETPDTPRISAREFGDKLKFLATFLLYFLPNGVPYINSGQEIGEIQPMNLGLDNTIWGKTVLSPDDEFYGKLAFFDHYVLHWNSPDNSISDFLKSLMKEREKYKKFINEGYFKYVYFNYQDGFLANYSYWIDDKGIIIVGNLDLSWEREFEIYLNETYGKQINVSTIKLWKKDGEFPIFSHNNVIKMKLAPGDFALIKINI</sequence>
<gene>
    <name evidence="2" type="ORF">SAMN02745199_1468</name>
</gene>
<dbReference type="SUPFAM" id="SSF51445">
    <property type="entry name" value="(Trans)glycosidases"/>
    <property type="match status" value="1"/>
</dbReference>
<dbReference type="InterPro" id="IPR006047">
    <property type="entry name" value="GH13_cat_dom"/>
</dbReference>
<reference evidence="3" key="1">
    <citation type="submission" date="2016-11" db="EMBL/GenBank/DDBJ databases">
        <authorList>
            <person name="Varghese N."/>
            <person name="Submissions S."/>
        </authorList>
    </citation>
    <scope>NUCLEOTIDE SEQUENCE [LARGE SCALE GENOMIC DNA]</scope>
    <source>
        <strain evidence="3">DSM 15807</strain>
    </source>
</reference>
<dbReference type="PANTHER" id="PTHR10357:SF179">
    <property type="entry name" value="NEUTRAL AND BASIC AMINO ACID TRANSPORT PROTEIN RBAT"/>
    <property type="match status" value="1"/>
</dbReference>
<accession>A0A1M5TRF3</accession>